<dbReference type="AlphaFoldDB" id="A0A6F9DJP0"/>
<evidence type="ECO:0000313" key="2">
    <source>
        <dbReference type="EMBL" id="CAB3263186.1"/>
    </source>
</evidence>
<organism evidence="2">
    <name type="scientific">Phallusia mammillata</name>
    <dbReference type="NCBI Taxonomy" id="59560"/>
    <lineage>
        <taxon>Eukaryota</taxon>
        <taxon>Metazoa</taxon>
        <taxon>Chordata</taxon>
        <taxon>Tunicata</taxon>
        <taxon>Ascidiacea</taxon>
        <taxon>Phlebobranchia</taxon>
        <taxon>Ascidiidae</taxon>
        <taxon>Phallusia</taxon>
    </lineage>
</organism>
<dbReference type="PANTHER" id="PTHR47456">
    <property type="entry name" value="PHD-TYPE DOMAIN-CONTAINING PROTEIN"/>
    <property type="match status" value="1"/>
</dbReference>
<feature type="compositionally biased region" description="Basic and acidic residues" evidence="1">
    <location>
        <begin position="455"/>
        <end position="469"/>
    </location>
</feature>
<feature type="region of interest" description="Disordered" evidence="1">
    <location>
        <begin position="452"/>
        <end position="481"/>
    </location>
</feature>
<gene>
    <name evidence="2" type="primary">LOC104265996-004</name>
</gene>
<dbReference type="PANTHER" id="PTHR47456:SF6">
    <property type="entry name" value="SI:DKEY-31C13.1"/>
    <property type="match status" value="1"/>
</dbReference>
<protein>
    <submittedName>
        <fullName evidence="2">Uncharacterized protein LOC104265996</fullName>
    </submittedName>
</protein>
<feature type="region of interest" description="Disordered" evidence="1">
    <location>
        <begin position="559"/>
        <end position="650"/>
    </location>
</feature>
<evidence type="ECO:0000256" key="1">
    <source>
        <dbReference type="SAM" id="MobiDB-lite"/>
    </source>
</evidence>
<dbReference type="EMBL" id="LR787324">
    <property type="protein sequence ID" value="CAB3263186.1"/>
    <property type="molecule type" value="mRNA"/>
</dbReference>
<dbReference type="GO" id="GO:0003700">
    <property type="term" value="F:DNA-binding transcription factor activity"/>
    <property type="evidence" value="ECO:0007669"/>
    <property type="project" value="InterPro"/>
</dbReference>
<dbReference type="Pfam" id="PF15299">
    <property type="entry name" value="ALS2CR8"/>
    <property type="match status" value="1"/>
</dbReference>
<dbReference type="InterPro" id="IPR029309">
    <property type="entry name" value="CaRF"/>
</dbReference>
<accession>A0A6F9DJP0</accession>
<name>A0A6F9DJP0_9ASCI</name>
<sequence>MSVGDFKGSAQLIKINIPVVKKEATYTDKWFRTEQEARNCLAKFCELARSTPDLVYTNNFAINNKATYWDAAKVPYTILRRETMKLYPKDDKKKVPALIMFLRTVGFPQHRLVTDTGYFRNYAGKAIRSALSANDPDLLKVEGFCVRCPELGPEFECLEEVEEEIVNLNEVSVPNQPDITIKQYDQTRQKKLPDIASKSHQNNIKFLTEQQKNTDWKSFSTLEEAEQCIDEFEKATLSKFVLYNKFSYDIKKSWLRWDDEGMPYIVAYRHTRACQHGKDYHAVKHRKIRLKKIAEAKAKGEDLPNAYKMYGTKKVGCQAKIFIRHIIKFPEFKKFADTTEGQKQARHDIKKALNENPNIVMEHSFKLLLPSDENHSGHPMGNAAVEMLPIDKSIIEKIGQFAKEGIRSYRVIENLLRKYVNDELFKDQDPPLANNRRYFPTRDSIRNYYLSAKRKLPESTEETKKKSEDSDSDSQETGKPKELIVTKLNEIQNMTYSVRSRKVLRDMLAGLNTVISIAKVGAPEIQNGEAIPILTPKVNTTRRPVRNASKASLKAISKAKTNLRKRSKENSKATSKSSSKATLKVSLNSPTKSSSKATSKTNSKTASKARSKVTPTEEQESSPSPTRQSLRIQRSGPLRLKIQRGDSRDIPYYIGKHSRVVRREKAVKKKK</sequence>
<feature type="compositionally biased region" description="Polar residues" evidence="1">
    <location>
        <begin position="613"/>
        <end position="632"/>
    </location>
</feature>
<reference evidence="2" key="1">
    <citation type="submission" date="2020-04" db="EMBL/GenBank/DDBJ databases">
        <authorList>
            <person name="Neveu A P."/>
        </authorList>
    </citation>
    <scope>NUCLEOTIDE SEQUENCE</scope>
    <source>
        <tissue evidence="2">Whole embryo</tissue>
    </source>
</reference>
<feature type="compositionally biased region" description="Low complexity" evidence="1">
    <location>
        <begin position="572"/>
        <end position="608"/>
    </location>
</feature>
<proteinExistence type="evidence at transcript level"/>